<dbReference type="SUPFAM" id="SSF56300">
    <property type="entry name" value="Metallo-dependent phosphatases"/>
    <property type="match status" value="1"/>
</dbReference>
<dbReference type="PANTHER" id="PTHR37031:SF2">
    <property type="entry name" value="PHOD-LIKE PHOSPHATASE METALLOPHOSPHATASE DOMAIN-CONTAINING PROTEIN"/>
    <property type="match status" value="1"/>
</dbReference>
<feature type="domain" description="PhoD-like phosphatase metallophosphatase" evidence="1">
    <location>
        <begin position="97"/>
        <end position="399"/>
    </location>
</feature>
<protein>
    <submittedName>
        <fullName evidence="3">Metallophosphatase</fullName>
    </submittedName>
</protein>
<dbReference type="AlphaFoldDB" id="A0A8J3Q6T4"/>
<accession>A0A8J3Q6T4</accession>
<reference evidence="3" key="1">
    <citation type="submission" date="2021-01" db="EMBL/GenBank/DDBJ databases">
        <title>Whole genome shotgun sequence of Rhizocola hellebori NBRC 109834.</title>
        <authorList>
            <person name="Komaki H."/>
            <person name="Tamura T."/>
        </authorList>
    </citation>
    <scope>NUCLEOTIDE SEQUENCE</scope>
    <source>
        <strain evidence="3">NBRC 109834</strain>
    </source>
</reference>
<keyword evidence="4" id="KW-1185">Reference proteome</keyword>
<dbReference type="RefSeq" id="WP_239123734.1">
    <property type="nucleotide sequence ID" value="NZ_BONY01000013.1"/>
</dbReference>
<dbReference type="InterPro" id="IPR018946">
    <property type="entry name" value="PhoD-like_MPP"/>
</dbReference>
<proteinExistence type="predicted"/>
<dbReference type="InterPro" id="IPR056702">
    <property type="entry name" value="DUF7800"/>
</dbReference>
<dbReference type="InterPro" id="IPR029052">
    <property type="entry name" value="Metallo-depent_PP-like"/>
</dbReference>
<dbReference type="PANTHER" id="PTHR37031">
    <property type="entry name" value="METALLOPHOSPHATASE BINDING DOMAIN PROTEIN"/>
    <property type="match status" value="1"/>
</dbReference>
<comment type="caution">
    <text evidence="3">The sequence shown here is derived from an EMBL/GenBank/DDBJ whole genome shotgun (WGS) entry which is preliminary data.</text>
</comment>
<organism evidence="3 4">
    <name type="scientific">Rhizocola hellebori</name>
    <dbReference type="NCBI Taxonomy" id="1392758"/>
    <lineage>
        <taxon>Bacteria</taxon>
        <taxon>Bacillati</taxon>
        <taxon>Actinomycetota</taxon>
        <taxon>Actinomycetes</taxon>
        <taxon>Micromonosporales</taxon>
        <taxon>Micromonosporaceae</taxon>
        <taxon>Rhizocola</taxon>
    </lineage>
</organism>
<dbReference type="EMBL" id="BONY01000013">
    <property type="protein sequence ID" value="GIH04459.1"/>
    <property type="molecule type" value="Genomic_DNA"/>
</dbReference>
<dbReference type="Proteomes" id="UP000612899">
    <property type="component" value="Unassembled WGS sequence"/>
</dbReference>
<dbReference type="Pfam" id="PF25077">
    <property type="entry name" value="DUF7800"/>
    <property type="match status" value="1"/>
</dbReference>
<evidence type="ECO:0000259" key="2">
    <source>
        <dbReference type="Pfam" id="PF25077"/>
    </source>
</evidence>
<evidence type="ECO:0000313" key="3">
    <source>
        <dbReference type="EMBL" id="GIH04459.1"/>
    </source>
</evidence>
<sequence>MAKLILGPLLRRVTDHQAVLWMTTDEPATVTVYAGSASVTSPTFEVEGSHVAHLVLTDLPERPTPYQVQVDGVEVWPEPGWPPSMITAGQRADATLAFGSCREQRPFGVDALEAYARRALKGAPLPDLLALIGDQIYADELPEETQRWLAARDRPGHYPPDQVVRFPEYAHLYRKAWSQPQVRWLLSTVPTVMIFDDHEIMDDWNSSASWLADIQTRPWWEERIRAGLTSYWIYQHLGNMTPQELAADPVWQRLQSDGKVEIPPGYRWSYRLDLGRTRMIVLDCRANRVLDEPVRRMFPQSEWDWLAQEADADCDHLVLACSLPWLLAPAIHHAQAVMEVASRRYGGVVEKLRRRIDLEHWSAVGHSFGELTTLIQGLQKPRSISVLGGDVHHSYVAEATLPGRDNVYQITCSPLNNDVSGVMKFGLRAGWWRGLSGPGSIVARLARIPKDTIKWKVLTKPPYFGNAIATLSFRGDEATVLLECTDAQGDFRKVIQHRLA</sequence>
<name>A0A8J3Q6T4_9ACTN</name>
<evidence type="ECO:0000313" key="4">
    <source>
        <dbReference type="Proteomes" id="UP000612899"/>
    </source>
</evidence>
<dbReference type="InterPro" id="IPR038607">
    <property type="entry name" value="PhoD-like_sf"/>
</dbReference>
<dbReference type="CDD" id="cd07389">
    <property type="entry name" value="MPP_PhoD"/>
    <property type="match status" value="1"/>
</dbReference>
<feature type="domain" description="DUF7800" evidence="2">
    <location>
        <begin position="1"/>
        <end position="81"/>
    </location>
</feature>
<evidence type="ECO:0000259" key="1">
    <source>
        <dbReference type="Pfam" id="PF09423"/>
    </source>
</evidence>
<gene>
    <name evidence="3" type="ORF">Rhe02_25260</name>
</gene>
<dbReference type="Gene3D" id="3.60.21.70">
    <property type="entry name" value="PhoD-like phosphatase"/>
    <property type="match status" value="1"/>
</dbReference>
<dbReference type="Pfam" id="PF09423">
    <property type="entry name" value="PhoD"/>
    <property type="match status" value="1"/>
</dbReference>